<feature type="transmembrane region" description="Helical" evidence="1">
    <location>
        <begin position="12"/>
        <end position="29"/>
    </location>
</feature>
<evidence type="ECO:0000256" key="1">
    <source>
        <dbReference type="SAM" id="Phobius"/>
    </source>
</evidence>
<sequence length="239" mass="27525">MLIHSICLRKSQVILMALLTVFSIFFWEYNKHPQGDRYSYFSQTKGSTMMNIQSEAGSIPQREIRHFAVYKQTRLALLVEDKPGVLISSASPAPGGPLKHPFVNAQAMDSRYENEMGSLLRQSNSFDEFIGLLIKHEYDIRSFDYLDLPKTLTAGYRIFAKEKLLAVIWKHRGQFSTLTQQPEKDDLIFDPATLTVYDAAYTNFFLKYLETSSDFEEILQKMKSDRLSIFEIAAHLQTN</sequence>
<evidence type="ECO:0000313" key="2">
    <source>
        <dbReference type="EMBL" id="MBE9024846.1"/>
    </source>
</evidence>
<organism evidence="2 3">
    <name type="scientific">Desmonostoc muscorum LEGE 12446</name>
    <dbReference type="NCBI Taxonomy" id="1828758"/>
    <lineage>
        <taxon>Bacteria</taxon>
        <taxon>Bacillati</taxon>
        <taxon>Cyanobacteriota</taxon>
        <taxon>Cyanophyceae</taxon>
        <taxon>Nostocales</taxon>
        <taxon>Nostocaceae</taxon>
        <taxon>Desmonostoc</taxon>
    </lineage>
</organism>
<keyword evidence="1" id="KW-0472">Membrane</keyword>
<name>A0A8J6ZUB2_DESMC</name>
<keyword evidence="1" id="KW-0812">Transmembrane</keyword>
<dbReference type="Proteomes" id="UP000622533">
    <property type="component" value="Unassembled WGS sequence"/>
</dbReference>
<evidence type="ECO:0000313" key="3">
    <source>
        <dbReference type="Proteomes" id="UP000622533"/>
    </source>
</evidence>
<dbReference type="AlphaFoldDB" id="A0A8J6ZUB2"/>
<dbReference type="RefSeq" id="WP_193919516.1">
    <property type="nucleotide sequence ID" value="NZ_JADEXS020000001.1"/>
</dbReference>
<gene>
    <name evidence="2" type="ORF">IQ276_21185</name>
</gene>
<dbReference type="EMBL" id="JADEXS010000323">
    <property type="protein sequence ID" value="MBE9024846.1"/>
    <property type="molecule type" value="Genomic_DNA"/>
</dbReference>
<keyword evidence="3" id="KW-1185">Reference proteome</keyword>
<comment type="caution">
    <text evidence="2">The sequence shown here is derived from an EMBL/GenBank/DDBJ whole genome shotgun (WGS) entry which is preliminary data.</text>
</comment>
<keyword evidence="1" id="KW-1133">Transmembrane helix</keyword>
<proteinExistence type="predicted"/>
<accession>A0A8J6ZUB2</accession>
<protein>
    <submittedName>
        <fullName evidence="2">Uncharacterized protein</fullName>
    </submittedName>
</protein>
<reference evidence="2" key="1">
    <citation type="submission" date="2020-10" db="EMBL/GenBank/DDBJ databases">
        <authorList>
            <person name="Castelo-Branco R."/>
            <person name="Eusebio N."/>
            <person name="Adriana R."/>
            <person name="Vieira A."/>
            <person name="Brugerolle De Fraissinette N."/>
            <person name="Rezende De Castro R."/>
            <person name="Schneider M.P."/>
            <person name="Vasconcelos V."/>
            <person name="Leao P.N."/>
        </authorList>
    </citation>
    <scope>NUCLEOTIDE SEQUENCE</scope>
    <source>
        <strain evidence="2">LEGE 12446</strain>
    </source>
</reference>